<proteinExistence type="predicted"/>
<keyword evidence="1" id="KW-0812">Transmembrane</keyword>
<dbReference type="Proteomes" id="UP001501455">
    <property type="component" value="Unassembled WGS sequence"/>
</dbReference>
<dbReference type="RefSeq" id="WP_193458993.1">
    <property type="nucleotide sequence ID" value="NZ_BAAAXF010000044.1"/>
</dbReference>
<organism evidence="2 3">
    <name type="scientific">Streptomyces prasinosporus</name>
    <dbReference type="NCBI Taxonomy" id="68256"/>
    <lineage>
        <taxon>Bacteria</taxon>
        <taxon>Bacillati</taxon>
        <taxon>Actinomycetota</taxon>
        <taxon>Actinomycetes</taxon>
        <taxon>Kitasatosporales</taxon>
        <taxon>Streptomycetaceae</taxon>
        <taxon>Streptomyces</taxon>
        <taxon>Streptomyces albogriseolus group</taxon>
    </lineage>
</organism>
<feature type="transmembrane region" description="Helical" evidence="1">
    <location>
        <begin position="6"/>
        <end position="30"/>
    </location>
</feature>
<protein>
    <submittedName>
        <fullName evidence="2">Uncharacterized protein</fullName>
    </submittedName>
</protein>
<dbReference type="EMBL" id="BAAAXF010000044">
    <property type="protein sequence ID" value="GAA3499315.1"/>
    <property type="molecule type" value="Genomic_DNA"/>
</dbReference>
<keyword evidence="1" id="KW-1133">Transmembrane helix</keyword>
<feature type="transmembrane region" description="Helical" evidence="1">
    <location>
        <begin position="121"/>
        <end position="146"/>
    </location>
</feature>
<keyword evidence="1" id="KW-0472">Membrane</keyword>
<evidence type="ECO:0000256" key="1">
    <source>
        <dbReference type="SAM" id="Phobius"/>
    </source>
</evidence>
<reference evidence="3" key="1">
    <citation type="journal article" date="2019" name="Int. J. Syst. Evol. Microbiol.">
        <title>The Global Catalogue of Microorganisms (GCM) 10K type strain sequencing project: providing services to taxonomists for standard genome sequencing and annotation.</title>
        <authorList>
            <consortium name="The Broad Institute Genomics Platform"/>
            <consortium name="The Broad Institute Genome Sequencing Center for Infectious Disease"/>
            <person name="Wu L."/>
            <person name="Ma J."/>
        </authorList>
    </citation>
    <scope>NUCLEOTIDE SEQUENCE [LARGE SCALE GENOMIC DNA]</scope>
    <source>
        <strain evidence="3">JCM 4816</strain>
    </source>
</reference>
<feature type="transmembrane region" description="Helical" evidence="1">
    <location>
        <begin position="42"/>
        <end position="60"/>
    </location>
</feature>
<name>A0ABP6TVH2_9ACTN</name>
<evidence type="ECO:0000313" key="3">
    <source>
        <dbReference type="Proteomes" id="UP001501455"/>
    </source>
</evidence>
<gene>
    <name evidence="2" type="ORF">GCM10019016_064190</name>
</gene>
<keyword evidence="3" id="KW-1185">Reference proteome</keyword>
<evidence type="ECO:0000313" key="2">
    <source>
        <dbReference type="EMBL" id="GAA3499315.1"/>
    </source>
</evidence>
<sequence>MAQPVLALGCALVTGAGCVWYLPALADLRAGAADRPPSRRTAAFACLTGWGTVAAVGLTLLVTASWWAPCAVTAAGGTAVTVLRVRAALRRAGERRETARLWAGLAPGGPLPPGSVRRGAVAALAVALPVAVAAAVLVPAAGVTLAR</sequence>
<accession>A0ABP6TVH2</accession>
<comment type="caution">
    <text evidence="2">The sequence shown here is derived from an EMBL/GenBank/DDBJ whole genome shotgun (WGS) entry which is preliminary data.</text>
</comment>